<dbReference type="PANTHER" id="PTHR30055:SF234">
    <property type="entry name" value="HTH-TYPE TRANSCRIPTIONAL REGULATOR BETI"/>
    <property type="match status" value="1"/>
</dbReference>
<gene>
    <name evidence="7" type="ORF">SAMN05216260_1283</name>
</gene>
<dbReference type="InterPro" id="IPR025996">
    <property type="entry name" value="MT1864/Rv1816-like_C"/>
</dbReference>
<evidence type="ECO:0000256" key="1">
    <source>
        <dbReference type="ARBA" id="ARBA00023015"/>
    </source>
</evidence>
<dbReference type="Pfam" id="PF13305">
    <property type="entry name" value="TetR_C_33"/>
    <property type="match status" value="1"/>
</dbReference>
<dbReference type="PRINTS" id="PR00455">
    <property type="entry name" value="HTHTETR"/>
</dbReference>
<evidence type="ECO:0000256" key="3">
    <source>
        <dbReference type="ARBA" id="ARBA00023163"/>
    </source>
</evidence>
<dbReference type="Proteomes" id="UP000198614">
    <property type="component" value="Unassembled WGS sequence"/>
</dbReference>
<keyword evidence="2 4" id="KW-0238">DNA-binding</keyword>
<dbReference type="Pfam" id="PF00440">
    <property type="entry name" value="TetR_N"/>
    <property type="match status" value="1"/>
</dbReference>
<reference evidence="7 8" key="1">
    <citation type="submission" date="2016-10" db="EMBL/GenBank/DDBJ databases">
        <authorList>
            <person name="de Groot N.N."/>
        </authorList>
    </citation>
    <scope>NUCLEOTIDE SEQUENCE [LARGE SCALE GENOMIC DNA]</scope>
    <source>
        <strain evidence="7 8">CGMCC 4.1859</strain>
    </source>
</reference>
<protein>
    <submittedName>
        <fullName evidence="7">Transcriptional regulator, TetR family</fullName>
    </submittedName>
</protein>
<dbReference type="Gene3D" id="1.10.357.10">
    <property type="entry name" value="Tetracycline Repressor, domain 2"/>
    <property type="match status" value="1"/>
</dbReference>
<dbReference type="InterPro" id="IPR050109">
    <property type="entry name" value="HTH-type_TetR-like_transc_reg"/>
</dbReference>
<evidence type="ECO:0000313" key="8">
    <source>
        <dbReference type="Proteomes" id="UP000198614"/>
    </source>
</evidence>
<dbReference type="SUPFAM" id="SSF46689">
    <property type="entry name" value="Homeodomain-like"/>
    <property type="match status" value="1"/>
</dbReference>
<dbReference type="GO" id="GO:0000976">
    <property type="term" value="F:transcription cis-regulatory region binding"/>
    <property type="evidence" value="ECO:0007669"/>
    <property type="project" value="TreeGrafter"/>
</dbReference>
<dbReference type="PROSITE" id="PS50977">
    <property type="entry name" value="HTH_TETR_2"/>
    <property type="match status" value="1"/>
</dbReference>
<dbReference type="InterPro" id="IPR001647">
    <property type="entry name" value="HTH_TetR"/>
</dbReference>
<sequence length="211" mass="22783">MTEPDAPSATGVRRRRAKRGEGARLREELLAAARQLLDERGESAVTVRAVAQRVGVSTPAVYLHFASRTELLHGVCRGVWDRLDAYMAEAAAAAEDPFEELRRRCAAYIRFGLDHPLHYGLVAAGPATEATAQVADACFRELHGAVRRCLDASLLEGDGIALTRAVCACLHGAVSLLLLQSPAVWPRDLERYAEDVAAVACAGARHHADLH</sequence>
<dbReference type="PANTHER" id="PTHR30055">
    <property type="entry name" value="HTH-TYPE TRANSCRIPTIONAL REGULATOR RUTR"/>
    <property type="match status" value="1"/>
</dbReference>
<feature type="DNA-binding region" description="H-T-H motif" evidence="4">
    <location>
        <begin position="46"/>
        <end position="65"/>
    </location>
</feature>
<evidence type="ECO:0000259" key="6">
    <source>
        <dbReference type="PROSITE" id="PS50977"/>
    </source>
</evidence>
<dbReference type="SUPFAM" id="SSF48498">
    <property type="entry name" value="Tetracyclin repressor-like, C-terminal domain"/>
    <property type="match status" value="1"/>
</dbReference>
<keyword evidence="3" id="KW-0804">Transcription</keyword>
<organism evidence="7 8">
    <name type="scientific">Streptomyces griseoaurantiacus</name>
    <dbReference type="NCBI Taxonomy" id="68213"/>
    <lineage>
        <taxon>Bacteria</taxon>
        <taxon>Bacillati</taxon>
        <taxon>Actinomycetota</taxon>
        <taxon>Actinomycetes</taxon>
        <taxon>Kitasatosporales</taxon>
        <taxon>Streptomycetaceae</taxon>
        <taxon>Streptomyces</taxon>
        <taxon>Streptomyces aurantiacus group</taxon>
    </lineage>
</organism>
<dbReference type="InterPro" id="IPR036271">
    <property type="entry name" value="Tet_transcr_reg_TetR-rel_C_sf"/>
</dbReference>
<evidence type="ECO:0000256" key="4">
    <source>
        <dbReference type="PROSITE-ProRule" id="PRU00335"/>
    </source>
</evidence>
<proteinExistence type="predicted"/>
<feature type="domain" description="HTH tetR-type" evidence="6">
    <location>
        <begin position="23"/>
        <end position="83"/>
    </location>
</feature>
<evidence type="ECO:0000256" key="2">
    <source>
        <dbReference type="ARBA" id="ARBA00023125"/>
    </source>
</evidence>
<evidence type="ECO:0000313" key="7">
    <source>
        <dbReference type="EMBL" id="SDG73908.1"/>
    </source>
</evidence>
<evidence type="ECO:0000256" key="5">
    <source>
        <dbReference type="SAM" id="MobiDB-lite"/>
    </source>
</evidence>
<name>A0A1G7WPV0_9ACTN</name>
<feature type="region of interest" description="Disordered" evidence="5">
    <location>
        <begin position="1"/>
        <end position="20"/>
    </location>
</feature>
<dbReference type="AlphaFoldDB" id="A0A1G7WPV0"/>
<dbReference type="GO" id="GO:0003700">
    <property type="term" value="F:DNA-binding transcription factor activity"/>
    <property type="evidence" value="ECO:0007669"/>
    <property type="project" value="TreeGrafter"/>
</dbReference>
<accession>A0A1G7WPV0</accession>
<dbReference type="EMBL" id="FNAX01000028">
    <property type="protein sequence ID" value="SDG73908.1"/>
    <property type="molecule type" value="Genomic_DNA"/>
</dbReference>
<keyword evidence="1" id="KW-0805">Transcription regulation</keyword>
<dbReference type="InterPro" id="IPR009057">
    <property type="entry name" value="Homeodomain-like_sf"/>
</dbReference>